<dbReference type="AlphaFoldDB" id="A0A015Z8N6"/>
<proteinExistence type="predicted"/>
<dbReference type="PATRIC" id="fig|1339327.3.peg.299"/>
<evidence type="ECO:0000313" key="1">
    <source>
        <dbReference type="EMBL" id="EXZ31214.1"/>
    </source>
</evidence>
<accession>A0A015Z8N6</accession>
<name>A0A015Z8N6_BACFG</name>
<protein>
    <submittedName>
        <fullName evidence="1">Uncharacterized protein</fullName>
    </submittedName>
</protein>
<dbReference type="EMBL" id="JGDJ01000062">
    <property type="protein sequence ID" value="EXZ31214.1"/>
    <property type="molecule type" value="Genomic_DNA"/>
</dbReference>
<reference evidence="1 2" key="1">
    <citation type="submission" date="2014-02" db="EMBL/GenBank/DDBJ databases">
        <authorList>
            <person name="Sears C."/>
            <person name="Carroll K."/>
            <person name="Sack B.R."/>
            <person name="Qadri F."/>
            <person name="Myers L.L."/>
            <person name="Chung G.-T."/>
            <person name="Escheverria P."/>
            <person name="Fraser C.M."/>
            <person name="Sadzewicz L."/>
            <person name="Shefchek K.A."/>
            <person name="Tallon L."/>
            <person name="Das S.P."/>
            <person name="Daugherty S."/>
            <person name="Mongodin E.F."/>
        </authorList>
    </citation>
    <scope>NUCLEOTIDE SEQUENCE [LARGE SCALE GENOMIC DNA]</scope>
    <source>
        <strain evidence="1 2">S36L11</strain>
    </source>
</reference>
<organism evidence="1 2">
    <name type="scientific">Bacteroides fragilis str. S36L11</name>
    <dbReference type="NCBI Taxonomy" id="1339327"/>
    <lineage>
        <taxon>Bacteria</taxon>
        <taxon>Pseudomonadati</taxon>
        <taxon>Bacteroidota</taxon>
        <taxon>Bacteroidia</taxon>
        <taxon>Bacteroidales</taxon>
        <taxon>Bacteroidaceae</taxon>
        <taxon>Bacteroides</taxon>
    </lineage>
</organism>
<gene>
    <name evidence="1" type="ORF">M136_5039</name>
</gene>
<comment type="caution">
    <text evidence="1">The sequence shown here is derived from an EMBL/GenBank/DDBJ whole genome shotgun (WGS) entry which is preliminary data.</text>
</comment>
<evidence type="ECO:0000313" key="2">
    <source>
        <dbReference type="Proteomes" id="UP000022082"/>
    </source>
</evidence>
<sequence length="49" mass="5932">MYFGGWFYTADTFYLKISLFYFTDIPTYKKNRDYLFPSLTGGRFYTADK</sequence>
<dbReference type="Proteomes" id="UP000022082">
    <property type="component" value="Unassembled WGS sequence"/>
</dbReference>